<keyword evidence="2 3" id="KW-0802">TPR repeat</keyword>
<dbReference type="EMBL" id="AP018694">
    <property type="protein sequence ID" value="BBE18131.1"/>
    <property type="molecule type" value="Genomic_DNA"/>
</dbReference>
<dbReference type="PROSITE" id="PS50005">
    <property type="entry name" value="TPR"/>
    <property type="match status" value="4"/>
</dbReference>
<dbReference type="PANTHER" id="PTHR44943">
    <property type="entry name" value="CELLULOSE SYNTHASE OPERON PROTEIN C"/>
    <property type="match status" value="1"/>
</dbReference>
<evidence type="ECO:0000256" key="1">
    <source>
        <dbReference type="ARBA" id="ARBA00022737"/>
    </source>
</evidence>
<evidence type="ECO:0000256" key="2">
    <source>
        <dbReference type="ARBA" id="ARBA00022803"/>
    </source>
</evidence>
<dbReference type="InterPro" id="IPR019734">
    <property type="entry name" value="TPR_rpt"/>
</dbReference>
<evidence type="ECO:0000313" key="4">
    <source>
        <dbReference type="EMBL" id="BBE18131.1"/>
    </source>
</evidence>
<dbReference type="Gene3D" id="1.25.40.10">
    <property type="entry name" value="Tetratricopeptide repeat domain"/>
    <property type="match status" value="3"/>
</dbReference>
<dbReference type="Pfam" id="PF13181">
    <property type="entry name" value="TPR_8"/>
    <property type="match status" value="2"/>
</dbReference>
<dbReference type="Pfam" id="PF14559">
    <property type="entry name" value="TPR_19"/>
    <property type="match status" value="1"/>
</dbReference>
<dbReference type="InterPro" id="IPR011990">
    <property type="entry name" value="TPR-like_helical_dom_sf"/>
</dbReference>
<dbReference type="Pfam" id="PF13432">
    <property type="entry name" value="TPR_16"/>
    <property type="match status" value="1"/>
</dbReference>
<dbReference type="KEGG" id="anf:AQPE_2291"/>
<organism evidence="4 5">
    <name type="scientific">Aquipluma nitroreducens</name>
    <dbReference type="NCBI Taxonomy" id="2010828"/>
    <lineage>
        <taxon>Bacteria</taxon>
        <taxon>Pseudomonadati</taxon>
        <taxon>Bacteroidota</taxon>
        <taxon>Bacteroidia</taxon>
        <taxon>Marinilabiliales</taxon>
        <taxon>Prolixibacteraceae</taxon>
        <taxon>Aquipluma</taxon>
    </lineage>
</organism>
<dbReference type="SUPFAM" id="SSF48452">
    <property type="entry name" value="TPR-like"/>
    <property type="match status" value="3"/>
</dbReference>
<protein>
    <submittedName>
        <fullName evidence="4">Uncharacterized protein</fullName>
    </submittedName>
</protein>
<reference evidence="4" key="1">
    <citation type="journal article" date="2020" name="Int. J. Syst. Evol. Microbiol.">
        <title>Aquipluma nitroreducens gen. nov. sp. nov., a novel facultatively anaerobic bacterium isolated from a freshwater lake.</title>
        <authorList>
            <person name="Watanabe M."/>
            <person name="Kojima H."/>
            <person name="Fukui M."/>
        </authorList>
    </citation>
    <scope>NUCLEOTIDE SEQUENCE</scope>
    <source>
        <strain evidence="4">MeG22</strain>
    </source>
</reference>
<dbReference type="PANTHER" id="PTHR44943:SF8">
    <property type="entry name" value="TPR REPEAT-CONTAINING PROTEIN MJ0263"/>
    <property type="match status" value="1"/>
</dbReference>
<feature type="repeat" description="TPR" evidence="3">
    <location>
        <begin position="184"/>
        <end position="217"/>
    </location>
</feature>
<keyword evidence="1" id="KW-0677">Repeat</keyword>
<keyword evidence="5" id="KW-1185">Reference proteome</keyword>
<evidence type="ECO:0000313" key="5">
    <source>
        <dbReference type="Proteomes" id="UP001193389"/>
    </source>
</evidence>
<evidence type="ECO:0000256" key="3">
    <source>
        <dbReference type="PROSITE-ProRule" id="PRU00339"/>
    </source>
</evidence>
<dbReference type="AlphaFoldDB" id="A0A5K7S984"/>
<dbReference type="Proteomes" id="UP001193389">
    <property type="component" value="Chromosome"/>
</dbReference>
<proteinExistence type="predicted"/>
<feature type="repeat" description="TPR" evidence="3">
    <location>
        <begin position="48"/>
        <end position="81"/>
    </location>
</feature>
<feature type="repeat" description="TPR" evidence="3">
    <location>
        <begin position="82"/>
        <end position="115"/>
    </location>
</feature>
<gene>
    <name evidence="4" type="ORF">AQPE_2291</name>
</gene>
<dbReference type="SMART" id="SM00028">
    <property type="entry name" value="TPR"/>
    <property type="match status" value="9"/>
</dbReference>
<name>A0A5K7S984_9BACT</name>
<feature type="repeat" description="TPR" evidence="3">
    <location>
        <begin position="397"/>
        <end position="430"/>
    </location>
</feature>
<dbReference type="InterPro" id="IPR051685">
    <property type="entry name" value="Ycf3/AcsC/BcsC/TPR_MFPF"/>
</dbReference>
<sequence length="549" mass="63848">MEENSISEDDKNEFEYTFIEGLKQKMIGNQQAAISLFSKCLTINPNSSSAMFELAKIHSGNGDMTSSSLLLEKAIKIEPENKWYKVLLAQIYEQGKQFKLAAELYQQLYQLNPDNLEYLYMNAALLSSAKEYDQAIEVYNTLEKKVGINDQIAVEKEQIYQAAGKKKEALAELQKLIDFNPQEPRYYGLMADYYLSEKEEVNALKYYMKILEIDPNNGFVLFSLTSFYREKEDKEKAWEYARKAFENKTAEVDTKIQFYLMITAGPDKPFFTDDQISELVDILVKTNPDDFRVYTVYAEYLISKGKLVEAREQLRKVLETQKDNYMIWERMILISNDLLDFKSIYTDSEKALTLFPNQVTLYGLKAVACLQLEKYDEALEILKEGEPYLLDNKIMKIQFALYQAEAYYKLNRVEEAFKAFDEVITLDPENWMAMNNYAYYLSVRNENLAKAEELSSKAVRANPENSTYLDTYAWVLFMRKDYSLAKFYMETAMKNGGDKSGVITEHYGDILIMLGEKEKAIEEWKKALELGEGTKFLGEKIKQERYLDK</sequence>
<accession>A0A5K7S984</accession>